<dbReference type="EMBL" id="UINC01004765">
    <property type="protein sequence ID" value="SVA16698.1"/>
    <property type="molecule type" value="Genomic_DNA"/>
</dbReference>
<reference evidence="2" key="1">
    <citation type="submission" date="2018-05" db="EMBL/GenBank/DDBJ databases">
        <authorList>
            <person name="Lanie J.A."/>
            <person name="Ng W.-L."/>
            <person name="Kazmierczak K.M."/>
            <person name="Andrzejewski T.M."/>
            <person name="Davidsen T.M."/>
            <person name="Wayne K.J."/>
            <person name="Tettelin H."/>
            <person name="Glass J.I."/>
            <person name="Rusch D."/>
            <person name="Podicherti R."/>
            <person name="Tsui H.-C.T."/>
            <person name="Winkler M.E."/>
        </authorList>
    </citation>
    <scope>NUCLEOTIDE SEQUENCE</scope>
</reference>
<evidence type="ECO:0000256" key="1">
    <source>
        <dbReference type="SAM" id="Phobius"/>
    </source>
</evidence>
<keyword evidence="1" id="KW-0472">Membrane</keyword>
<sequence>MPFTQKENESSAEGSQLRQLSAEDYLRIRERNTLLVRTIEIIGVAVGVLFVVAMFRYSVWTVLVVGALSLWFVRTHRGRQ</sequence>
<gene>
    <name evidence="2" type="ORF">METZ01_LOCUS69552</name>
</gene>
<keyword evidence="1" id="KW-1133">Transmembrane helix</keyword>
<accession>A0A381TMD7</accession>
<name>A0A381TMD7_9ZZZZ</name>
<proteinExistence type="predicted"/>
<keyword evidence="1" id="KW-0812">Transmembrane</keyword>
<feature type="transmembrane region" description="Helical" evidence="1">
    <location>
        <begin position="57"/>
        <end position="73"/>
    </location>
</feature>
<evidence type="ECO:0000313" key="2">
    <source>
        <dbReference type="EMBL" id="SVA16698.1"/>
    </source>
</evidence>
<feature type="transmembrane region" description="Helical" evidence="1">
    <location>
        <begin position="34"/>
        <end position="51"/>
    </location>
</feature>
<dbReference type="AlphaFoldDB" id="A0A381TMD7"/>
<organism evidence="2">
    <name type="scientific">marine metagenome</name>
    <dbReference type="NCBI Taxonomy" id="408172"/>
    <lineage>
        <taxon>unclassified sequences</taxon>
        <taxon>metagenomes</taxon>
        <taxon>ecological metagenomes</taxon>
    </lineage>
</organism>
<protein>
    <submittedName>
        <fullName evidence="2">Uncharacterized protein</fullName>
    </submittedName>
</protein>